<evidence type="ECO:0000259" key="2">
    <source>
        <dbReference type="SMART" id="SM00568"/>
    </source>
</evidence>
<dbReference type="Proteomes" id="UP000594638">
    <property type="component" value="Unassembled WGS sequence"/>
</dbReference>
<proteinExistence type="inferred from homology"/>
<gene>
    <name evidence="3" type="ORF">OLEA9_A096861</name>
</gene>
<feature type="domain" description="GRAM" evidence="2">
    <location>
        <begin position="87"/>
        <end position="157"/>
    </location>
</feature>
<dbReference type="OrthoDB" id="1736712at2759"/>
<dbReference type="Pfam" id="PF02893">
    <property type="entry name" value="GRAM"/>
    <property type="match status" value="1"/>
</dbReference>
<dbReference type="InterPro" id="IPR011993">
    <property type="entry name" value="PH-like_dom_sf"/>
</dbReference>
<comment type="similarity">
    <text evidence="1">Belongs to the GEM family.</text>
</comment>
<dbReference type="InterPro" id="IPR004182">
    <property type="entry name" value="GRAM"/>
</dbReference>
<protein>
    <recommendedName>
        <fullName evidence="2">GRAM domain-containing protein</fullName>
    </recommendedName>
</protein>
<dbReference type="Gramene" id="OE9A096861T2">
    <property type="protein sequence ID" value="OE9A096861C2"/>
    <property type="gene ID" value="OE9A096861"/>
</dbReference>
<evidence type="ECO:0000256" key="1">
    <source>
        <dbReference type="ARBA" id="ARBA00009414"/>
    </source>
</evidence>
<name>A0A8S0T3M3_OLEEU</name>
<comment type="caution">
    <text evidence="3">The sequence shown here is derived from an EMBL/GenBank/DDBJ whole genome shotgun (WGS) entry which is preliminary data.</text>
</comment>
<dbReference type="PANTHER" id="PTHR31969">
    <property type="entry name" value="GEM-LIKE PROTEIN 2"/>
    <property type="match status" value="1"/>
</dbReference>
<reference evidence="3 4" key="1">
    <citation type="submission" date="2019-12" db="EMBL/GenBank/DDBJ databases">
        <authorList>
            <person name="Alioto T."/>
            <person name="Alioto T."/>
            <person name="Gomez Garrido J."/>
        </authorList>
    </citation>
    <scope>NUCLEOTIDE SEQUENCE [LARGE SCALE GENOMIC DNA]</scope>
</reference>
<sequence length="212" mass="24007">MDRFPRGILTHPASQFSVMPSPSNQYFKIGQSKADLAILRMKKLGEWMGNFTQGIREHVKLRPKFTETVKGKLRLGARILHVGGVEKVFKQIFNISHGEKLLKTSQCYLSTTTGLIAGLLFISTDKISFCKNENFTGFKTLQVVIPLGKMKRANESENARKPKQKYVQIVTKDNFEFWFMGFLNHQKAFKYLQQATSQAPSGGGIDAWMISP</sequence>
<dbReference type="InterPro" id="IPR037848">
    <property type="entry name" value="GEM-like"/>
</dbReference>
<dbReference type="Gene3D" id="2.30.29.30">
    <property type="entry name" value="Pleckstrin-homology domain (PH domain)/Phosphotyrosine-binding domain (PTB)"/>
    <property type="match status" value="1"/>
</dbReference>
<keyword evidence="4" id="KW-1185">Reference proteome</keyword>
<organism evidence="3 4">
    <name type="scientific">Olea europaea subsp. europaea</name>
    <dbReference type="NCBI Taxonomy" id="158383"/>
    <lineage>
        <taxon>Eukaryota</taxon>
        <taxon>Viridiplantae</taxon>
        <taxon>Streptophyta</taxon>
        <taxon>Embryophyta</taxon>
        <taxon>Tracheophyta</taxon>
        <taxon>Spermatophyta</taxon>
        <taxon>Magnoliopsida</taxon>
        <taxon>eudicotyledons</taxon>
        <taxon>Gunneridae</taxon>
        <taxon>Pentapetalae</taxon>
        <taxon>asterids</taxon>
        <taxon>lamiids</taxon>
        <taxon>Lamiales</taxon>
        <taxon>Oleaceae</taxon>
        <taxon>Oleeae</taxon>
        <taxon>Olea</taxon>
    </lineage>
</organism>
<dbReference type="SMART" id="SM00568">
    <property type="entry name" value="GRAM"/>
    <property type="match status" value="1"/>
</dbReference>
<dbReference type="AlphaFoldDB" id="A0A8S0T3M3"/>
<evidence type="ECO:0000313" key="3">
    <source>
        <dbReference type="EMBL" id="CAA2999607.1"/>
    </source>
</evidence>
<evidence type="ECO:0000313" key="4">
    <source>
        <dbReference type="Proteomes" id="UP000594638"/>
    </source>
</evidence>
<accession>A0A8S0T3M3</accession>
<dbReference type="EMBL" id="CACTIH010005642">
    <property type="protein sequence ID" value="CAA2999607.1"/>
    <property type="molecule type" value="Genomic_DNA"/>
</dbReference>